<dbReference type="OrthoDB" id="445677at2759"/>
<dbReference type="Proteomes" id="UP000316726">
    <property type="component" value="Chromosome 13"/>
</dbReference>
<protein>
    <recommendedName>
        <fullName evidence="2">BCNT-C domain-containing protein</fullName>
    </recommendedName>
</protein>
<feature type="compositionally biased region" description="Basic and acidic residues" evidence="1">
    <location>
        <begin position="99"/>
        <end position="110"/>
    </location>
</feature>
<gene>
    <name evidence="4" type="ORF">A3770_13p69190</name>
    <name evidence="3" type="ORF">CPRI1469_LOCUS2873</name>
</gene>
<accession>A0A5B8MVM6</accession>
<keyword evidence="5" id="KW-1185">Reference proteome</keyword>
<reference evidence="4 5" key="1">
    <citation type="submission" date="2018-07" db="EMBL/GenBank/DDBJ databases">
        <title>The complete nuclear genome of the prasinophyte Chloropicon primus (CCMP1205).</title>
        <authorList>
            <person name="Pombert J.-F."/>
            <person name="Otis C."/>
            <person name="Turmel M."/>
            <person name="Lemieux C."/>
        </authorList>
    </citation>
    <scope>NUCLEOTIDE SEQUENCE [LARGE SCALE GENOMIC DNA]</scope>
    <source>
        <strain evidence="4 5">CCMP1205</strain>
    </source>
</reference>
<dbReference type="Pfam" id="PF07572">
    <property type="entry name" value="BCNT"/>
    <property type="match status" value="1"/>
</dbReference>
<dbReference type="STRING" id="1764295.A0A5B8MVM6"/>
<dbReference type="InterPro" id="IPR011421">
    <property type="entry name" value="BCNT-C"/>
</dbReference>
<dbReference type="AlphaFoldDB" id="A0A5B8MVM6"/>
<feature type="compositionally biased region" description="Polar residues" evidence="1">
    <location>
        <begin position="112"/>
        <end position="128"/>
    </location>
</feature>
<feature type="region of interest" description="Disordered" evidence="1">
    <location>
        <begin position="1"/>
        <end position="133"/>
    </location>
</feature>
<dbReference type="PANTHER" id="PTHR48295">
    <property type="entry name" value="CRANIOFACIAL DEVELOPMENT PROTEIN 1"/>
    <property type="match status" value="1"/>
</dbReference>
<dbReference type="PANTHER" id="PTHR48295:SF1">
    <property type="entry name" value="SWR1-COMPLEX PROTEIN 5"/>
    <property type="match status" value="1"/>
</dbReference>
<name>A0A5B8MVM6_9CHLO</name>
<evidence type="ECO:0000313" key="5">
    <source>
        <dbReference type="Proteomes" id="UP000316726"/>
    </source>
</evidence>
<proteinExistence type="predicted"/>
<feature type="domain" description="BCNT-C" evidence="2">
    <location>
        <begin position="202"/>
        <end position="283"/>
    </location>
</feature>
<evidence type="ECO:0000313" key="3">
    <source>
        <dbReference type="EMBL" id="CAD9714021.1"/>
    </source>
</evidence>
<evidence type="ECO:0000256" key="1">
    <source>
        <dbReference type="SAM" id="MobiDB-lite"/>
    </source>
</evidence>
<reference evidence="3" key="2">
    <citation type="submission" date="2021-01" db="EMBL/GenBank/DDBJ databases">
        <authorList>
            <person name="Corre E."/>
            <person name="Pelletier E."/>
            <person name="Niang G."/>
            <person name="Scheremetjew M."/>
            <person name="Finn R."/>
            <person name="Kale V."/>
            <person name="Holt S."/>
            <person name="Cochrane G."/>
            <person name="Meng A."/>
            <person name="Brown T."/>
            <person name="Cohen L."/>
        </authorList>
    </citation>
    <scope>NUCLEOTIDE SEQUENCE</scope>
    <source>
        <strain evidence="3">CCMP1205</strain>
    </source>
</reference>
<dbReference type="InterPro" id="IPR027124">
    <property type="entry name" value="Swc5/CFDP1/2"/>
</dbReference>
<sequence length="288" mass="32055">MANLLNVALPSSDEEDDDYDPTGDLAEAKKREKEELLNGGRQGGATMKRTGGLAELPELKQLRDTQGAVEKGSALAGEAGGGAVNESWRELSKRRKRAGRVDEAWKRLKAEPSTSKPAASEASSLSNGSERDKRSFAADAIKTMKDAAKFGFRSSSAFTGKNAKRVLVKETRNFAGKNIEVETEVDAASKRGAKAVEKSRATEKKRGLDYVLHLLDSKRKLNIIDKSKLDWKAYKRENKQVQEELNDYAKGGERYTEKQDFLKRAEIREYEIERDTRLAASTRNRGRL</sequence>
<feature type="compositionally biased region" description="Acidic residues" evidence="1">
    <location>
        <begin position="12"/>
        <end position="21"/>
    </location>
</feature>
<feature type="compositionally biased region" description="Basic and acidic residues" evidence="1">
    <location>
        <begin position="26"/>
        <end position="36"/>
    </location>
</feature>
<dbReference type="PROSITE" id="PS51279">
    <property type="entry name" value="BCNT_C"/>
    <property type="match status" value="1"/>
</dbReference>
<evidence type="ECO:0000313" key="4">
    <source>
        <dbReference type="EMBL" id="QDZ24401.1"/>
    </source>
</evidence>
<dbReference type="EMBL" id="CP031046">
    <property type="protein sequence ID" value="QDZ24401.1"/>
    <property type="molecule type" value="Genomic_DNA"/>
</dbReference>
<evidence type="ECO:0000259" key="2">
    <source>
        <dbReference type="PROSITE" id="PS51279"/>
    </source>
</evidence>
<organism evidence="4 5">
    <name type="scientific">Chloropicon primus</name>
    <dbReference type="NCBI Taxonomy" id="1764295"/>
    <lineage>
        <taxon>Eukaryota</taxon>
        <taxon>Viridiplantae</taxon>
        <taxon>Chlorophyta</taxon>
        <taxon>Chloropicophyceae</taxon>
        <taxon>Chloropicales</taxon>
        <taxon>Chloropicaceae</taxon>
        <taxon>Chloropicon</taxon>
    </lineage>
</organism>
<dbReference type="EMBL" id="HBHL01004483">
    <property type="protein sequence ID" value="CAD9714021.1"/>
    <property type="molecule type" value="Transcribed_RNA"/>
</dbReference>